<comment type="caution">
    <text evidence="10">The sequence shown here is derived from an EMBL/GenBank/DDBJ whole genome shotgun (WGS) entry which is preliminary data.</text>
</comment>
<proteinExistence type="inferred from homology"/>
<feature type="transmembrane region" description="Helical" evidence="9">
    <location>
        <begin position="6"/>
        <end position="26"/>
    </location>
</feature>
<accession>A0A1J8QGJ6</accession>
<evidence type="ECO:0000256" key="2">
    <source>
        <dbReference type="ARBA" id="ARBA00006375"/>
    </source>
</evidence>
<evidence type="ECO:0000256" key="8">
    <source>
        <dbReference type="PROSITE-ProRule" id="PRU00282"/>
    </source>
</evidence>
<dbReference type="Proteomes" id="UP000183567">
    <property type="component" value="Unassembled WGS sequence"/>
</dbReference>
<feature type="transmembrane region" description="Helical" evidence="9">
    <location>
        <begin position="476"/>
        <end position="506"/>
    </location>
</feature>
<dbReference type="AlphaFoldDB" id="A0A1J8QGJ6"/>
<keyword evidence="5" id="KW-0677">Repeat</keyword>
<feature type="transmembrane region" description="Helical" evidence="9">
    <location>
        <begin position="76"/>
        <end position="97"/>
    </location>
</feature>
<name>A0A1J8QGJ6_9AGAM</name>
<dbReference type="EMBL" id="LVVM01005370">
    <property type="protein sequence ID" value="OJA10852.1"/>
    <property type="molecule type" value="Genomic_DNA"/>
</dbReference>
<dbReference type="GO" id="GO:0006862">
    <property type="term" value="P:nucleotide transport"/>
    <property type="evidence" value="ECO:0007669"/>
    <property type="project" value="InterPro"/>
</dbReference>
<evidence type="ECO:0000256" key="6">
    <source>
        <dbReference type="ARBA" id="ARBA00022989"/>
    </source>
</evidence>
<feature type="transmembrane region" description="Helical" evidence="9">
    <location>
        <begin position="167"/>
        <end position="194"/>
    </location>
</feature>
<keyword evidence="6 9" id="KW-1133">Transmembrane helix</keyword>
<dbReference type="PROSITE" id="PS50920">
    <property type="entry name" value="SOLCAR"/>
    <property type="match status" value="1"/>
</dbReference>
<dbReference type="InterPro" id="IPR044712">
    <property type="entry name" value="SLC25A32-like"/>
</dbReference>
<dbReference type="PANTHER" id="PTHR45683">
    <property type="entry name" value="MITOCHONDRIAL NICOTINAMIDE ADENINE DINUCLEOTIDE TRANSPORTER 1-RELATED-RELATED"/>
    <property type="match status" value="1"/>
</dbReference>
<dbReference type="OrthoDB" id="21292at2759"/>
<evidence type="ECO:0000256" key="1">
    <source>
        <dbReference type="ARBA" id="ARBA00004141"/>
    </source>
</evidence>
<keyword evidence="11" id="KW-1185">Reference proteome</keyword>
<keyword evidence="7 8" id="KW-0472">Membrane</keyword>
<evidence type="ECO:0008006" key="12">
    <source>
        <dbReference type="Google" id="ProtNLM"/>
    </source>
</evidence>
<comment type="subcellular location">
    <subcellularLocation>
        <location evidence="1">Membrane</location>
        <topology evidence="1">Multi-pass membrane protein</topology>
    </subcellularLocation>
</comment>
<feature type="transmembrane region" description="Helical" evidence="9">
    <location>
        <begin position="424"/>
        <end position="443"/>
    </location>
</feature>
<reference evidence="10 11" key="1">
    <citation type="submission" date="2016-03" db="EMBL/GenBank/DDBJ databases">
        <title>Comparative genomics of the ectomycorrhizal sister species Rhizopogon vinicolor and Rhizopogon vesiculosus (Basidiomycota: Boletales) reveals a divergence of the mating type B locus.</title>
        <authorList>
            <person name="Mujic A.B."/>
            <person name="Kuo A."/>
            <person name="Tritt A."/>
            <person name="Lipzen A."/>
            <person name="Chen C."/>
            <person name="Johnson J."/>
            <person name="Sharma A."/>
            <person name="Barry K."/>
            <person name="Grigoriev I.V."/>
            <person name="Spatafora J.W."/>
        </authorList>
    </citation>
    <scope>NUCLEOTIDE SEQUENCE [LARGE SCALE GENOMIC DNA]</scope>
    <source>
        <strain evidence="10 11">AM-OR11-056</strain>
    </source>
</reference>
<dbReference type="InterPro" id="IPR023395">
    <property type="entry name" value="MCP_dom_sf"/>
</dbReference>
<evidence type="ECO:0000256" key="7">
    <source>
        <dbReference type="ARBA" id="ARBA00023136"/>
    </source>
</evidence>
<evidence type="ECO:0000256" key="3">
    <source>
        <dbReference type="ARBA" id="ARBA00022448"/>
    </source>
</evidence>
<keyword evidence="3" id="KW-0813">Transport</keyword>
<comment type="similarity">
    <text evidence="2">Belongs to the mitochondrial carrier (TC 2.A.29) family.</text>
</comment>
<evidence type="ECO:0000256" key="4">
    <source>
        <dbReference type="ARBA" id="ARBA00022692"/>
    </source>
</evidence>
<keyword evidence="4 8" id="KW-0812">Transmembrane</keyword>
<dbReference type="STRING" id="180088.A0A1J8QGJ6"/>
<feature type="transmembrane region" description="Helical" evidence="9">
    <location>
        <begin position="117"/>
        <end position="135"/>
    </location>
</feature>
<feature type="repeat" description="Solcar" evidence="8">
    <location>
        <begin position="1"/>
        <end position="105"/>
    </location>
</feature>
<organism evidence="10 11">
    <name type="scientific">Rhizopogon vesiculosus</name>
    <dbReference type="NCBI Taxonomy" id="180088"/>
    <lineage>
        <taxon>Eukaryota</taxon>
        <taxon>Fungi</taxon>
        <taxon>Dikarya</taxon>
        <taxon>Basidiomycota</taxon>
        <taxon>Agaricomycotina</taxon>
        <taxon>Agaricomycetes</taxon>
        <taxon>Agaricomycetidae</taxon>
        <taxon>Boletales</taxon>
        <taxon>Suillineae</taxon>
        <taxon>Rhizopogonaceae</taxon>
        <taxon>Rhizopogon</taxon>
    </lineage>
</organism>
<dbReference type="SUPFAM" id="SSF103506">
    <property type="entry name" value="Mitochondrial carrier"/>
    <property type="match status" value="2"/>
</dbReference>
<feature type="transmembrane region" description="Helical" evidence="9">
    <location>
        <begin position="382"/>
        <end position="404"/>
    </location>
</feature>
<dbReference type="GO" id="GO:0055085">
    <property type="term" value="P:transmembrane transport"/>
    <property type="evidence" value="ECO:0007669"/>
    <property type="project" value="InterPro"/>
</dbReference>
<evidence type="ECO:0000313" key="10">
    <source>
        <dbReference type="EMBL" id="OJA10852.1"/>
    </source>
</evidence>
<evidence type="ECO:0000313" key="11">
    <source>
        <dbReference type="Proteomes" id="UP000183567"/>
    </source>
</evidence>
<gene>
    <name evidence="10" type="ORF">AZE42_06130</name>
</gene>
<protein>
    <recommendedName>
        <fullName evidence="12">Mitochondrial carrier</fullName>
    </recommendedName>
</protein>
<evidence type="ECO:0000256" key="9">
    <source>
        <dbReference type="SAM" id="Phobius"/>
    </source>
</evidence>
<sequence length="624" mass="69648">MPELFTMLTAVGSLALSMAVMVPLVGTMVRFRAHYNPNGPQLHSEGELEGGHHTGPVVSSFFGMLRRMYRIEGWSGLYRGLMPSLPSRVIPLFLVISLSHSNLRHEMNDSDGGAVGMLAYSILVMLVSLPLEIITNRAITTPHKLPYFNVIYSLRILLTPTERRRPWILYLTPGLLAAKVAHAAYGVLFVRLIGQLLPEFAKPGTIIRLEEIPPIRFTIAFAIVVLTKAILIPWEEDGDGEKVTEYAGAEEDVIGTDWEPYVGLVDCGKRIIDEEGWKTLYRACLKYIVRTAPLHKRASLHNNGSLPAAAIMLDLHFYMMIKLGYHALSPLGYLVPLLGTGVRWRVHCNPKAEGDVQPHTGPVITSFFGVLRRVYNIEGQPGLYRGLMPMLITLVIIRLEVLVISLNGNNIRHGTYTVPDVGAIGMLVYSIFAVLAYLPLVIITNRAITTPHKLPCFNVIYSLRILLTPTERRRPWVLYLTPGFVAAQVAHTAYVILLLLSIRQLSPPELANPDMPRNEEIPLDRLAKFLVIVILGTVVLPPLKTIATRLSIQRNDAALDFNAVSQEEHTPLLPQHQHSGADEDVISLRTADREPYLGLVDCGKKIINEEGWKTFYRAWLLSTF</sequence>
<dbReference type="Gene3D" id="1.50.40.10">
    <property type="entry name" value="Mitochondrial carrier domain"/>
    <property type="match status" value="2"/>
</dbReference>
<evidence type="ECO:0000256" key="5">
    <source>
        <dbReference type="ARBA" id="ARBA00022737"/>
    </source>
</evidence>
<dbReference type="GO" id="GO:0016020">
    <property type="term" value="C:membrane"/>
    <property type="evidence" value="ECO:0007669"/>
    <property type="project" value="UniProtKB-SubCell"/>
</dbReference>
<dbReference type="InterPro" id="IPR018108">
    <property type="entry name" value="MCP_transmembrane"/>
</dbReference>